<reference evidence="4 5" key="2">
    <citation type="submission" date="2018-01" db="EMBL/GenBank/DDBJ databases">
        <authorList>
            <person name="Gaut B.S."/>
            <person name="Morton B.R."/>
            <person name="Clegg M.T."/>
            <person name="Duvall M.R."/>
        </authorList>
    </citation>
    <scope>NUCLEOTIDE SEQUENCE</scope>
    <source>
        <strain evidence="4">Cupriavidus taiwanensis STM 8555</strain>
        <plasmid evidence="4">I</plasmid>
        <plasmid evidence="5">Plasmid cbm2613_p</plasmid>
    </source>
</reference>
<dbReference type="InterPro" id="IPR016162">
    <property type="entry name" value="Ald_DH_N"/>
</dbReference>
<accession>A0A375HDC2</accession>
<dbReference type="Proteomes" id="UP000256952">
    <property type="component" value="Plasmid CBM2613_p"/>
</dbReference>
<gene>
    <name evidence="4" type="ORF">CBM2612_P0650</name>
    <name evidence="3" type="ORF">CBM2613_P60184</name>
</gene>
<dbReference type="Pfam" id="PF00171">
    <property type="entry name" value="Aldedh"/>
    <property type="match status" value="1"/>
</dbReference>
<organism evidence="4">
    <name type="scientific">Cupriavidus taiwanensis</name>
    <dbReference type="NCBI Taxonomy" id="164546"/>
    <lineage>
        <taxon>Bacteria</taxon>
        <taxon>Pseudomonadati</taxon>
        <taxon>Pseudomonadota</taxon>
        <taxon>Betaproteobacteria</taxon>
        <taxon>Burkholderiales</taxon>
        <taxon>Burkholderiaceae</taxon>
        <taxon>Cupriavidus</taxon>
    </lineage>
</organism>
<evidence type="ECO:0000313" key="3">
    <source>
        <dbReference type="EMBL" id="SOZ74885.1"/>
    </source>
</evidence>
<reference evidence="3" key="1">
    <citation type="submission" date="2018-01" db="EMBL/GenBank/DDBJ databases">
        <authorList>
            <person name="Clerissi C."/>
        </authorList>
    </citation>
    <scope>NUCLEOTIDE SEQUENCE</scope>
    <source>
        <strain evidence="3">Cupriavidus taiwanensis STM 8556</strain>
        <plasmid evidence="3">CBM2613_p</plasmid>
    </source>
</reference>
<keyword evidence="4" id="KW-0614">Plasmid</keyword>
<geneLocation type="plasmid" evidence="5">
    <name>cbm2613_p</name>
</geneLocation>
<keyword evidence="1" id="KW-0560">Oxidoreductase</keyword>
<name>A0A375HDC2_9BURK</name>
<proteinExistence type="predicted"/>
<dbReference type="InterPro" id="IPR016161">
    <property type="entry name" value="Ald_DH/histidinol_DH"/>
</dbReference>
<sequence>MTSYPEIRMLIGDKWRSAPGRPVINPSHETTIGTVPSATTADLDDALSAAADGLKIWLRTSHVARRTHGAPKRLC</sequence>
<protein>
    <recommendedName>
        <fullName evidence="2">Aldehyde dehydrogenase domain-containing protein</fullName>
    </recommendedName>
</protein>
<geneLocation type="plasmid" evidence="3">
    <name>CBM2613_p</name>
</geneLocation>
<geneLocation type="plasmid" evidence="4">
    <name>I</name>
</geneLocation>
<dbReference type="GO" id="GO:0016491">
    <property type="term" value="F:oxidoreductase activity"/>
    <property type="evidence" value="ECO:0007669"/>
    <property type="project" value="UniProtKB-KW"/>
</dbReference>
<evidence type="ECO:0000259" key="2">
    <source>
        <dbReference type="Pfam" id="PF00171"/>
    </source>
</evidence>
<dbReference type="EMBL" id="LT976981">
    <property type="protein sequence ID" value="SOZ74885.1"/>
    <property type="molecule type" value="Genomic_DNA"/>
</dbReference>
<dbReference type="SUPFAM" id="SSF53720">
    <property type="entry name" value="ALDH-like"/>
    <property type="match status" value="1"/>
</dbReference>
<dbReference type="EMBL" id="LT984809">
    <property type="protein sequence ID" value="SPD49305.1"/>
    <property type="molecule type" value="Genomic_DNA"/>
</dbReference>
<dbReference type="InterPro" id="IPR015590">
    <property type="entry name" value="Aldehyde_DH_dom"/>
</dbReference>
<dbReference type="Gene3D" id="3.40.605.10">
    <property type="entry name" value="Aldehyde Dehydrogenase, Chain A, domain 1"/>
    <property type="match status" value="1"/>
</dbReference>
<dbReference type="AlphaFoldDB" id="A0A375HDC2"/>
<evidence type="ECO:0000256" key="1">
    <source>
        <dbReference type="ARBA" id="ARBA00023002"/>
    </source>
</evidence>
<feature type="domain" description="Aldehyde dehydrogenase" evidence="2">
    <location>
        <begin position="21"/>
        <end position="66"/>
    </location>
</feature>
<evidence type="ECO:0000313" key="4">
    <source>
        <dbReference type="EMBL" id="SPD49305.1"/>
    </source>
</evidence>
<evidence type="ECO:0000313" key="5">
    <source>
        <dbReference type="Proteomes" id="UP000256952"/>
    </source>
</evidence>